<keyword evidence="1" id="KW-0238">DNA-binding</keyword>
<dbReference type="InterPro" id="IPR003735">
    <property type="entry name" value="Metal_Tscrpt_repr"/>
</dbReference>
<dbReference type="PANTHER" id="PTHR33677">
    <property type="entry name" value="TRANSCRIPTIONAL REPRESSOR FRMR-RELATED"/>
    <property type="match status" value="1"/>
</dbReference>
<dbReference type="GO" id="GO:0045892">
    <property type="term" value="P:negative regulation of DNA-templated transcription"/>
    <property type="evidence" value="ECO:0007669"/>
    <property type="project" value="UniProtKB-ARBA"/>
</dbReference>
<dbReference type="InterPro" id="IPR038390">
    <property type="entry name" value="Metal_Tscrpt_repr_sf"/>
</dbReference>
<accession>A0A4V2S982</accession>
<evidence type="ECO:0000313" key="2">
    <source>
        <dbReference type="Proteomes" id="UP000294886"/>
    </source>
</evidence>
<dbReference type="Pfam" id="PF02583">
    <property type="entry name" value="Trns_repr_metal"/>
    <property type="match status" value="1"/>
</dbReference>
<dbReference type="EMBL" id="SLWU01000008">
    <property type="protein sequence ID" value="TCO66950.1"/>
    <property type="molecule type" value="Genomic_DNA"/>
</dbReference>
<protein>
    <submittedName>
        <fullName evidence="1">DNA-binding FrmR family transcriptional regulator</fullName>
    </submittedName>
</protein>
<dbReference type="GO" id="GO:0046872">
    <property type="term" value="F:metal ion binding"/>
    <property type="evidence" value="ECO:0007669"/>
    <property type="project" value="InterPro"/>
</dbReference>
<dbReference type="Gene3D" id="1.20.58.1000">
    <property type="entry name" value="Metal-sensitive repressor, helix protomer"/>
    <property type="match status" value="1"/>
</dbReference>
<name>A0A4V2S982_9THEO</name>
<comment type="caution">
    <text evidence="1">The sequence shown here is derived from an EMBL/GenBank/DDBJ whole genome shotgun (WGS) entry which is preliminary data.</text>
</comment>
<dbReference type="Proteomes" id="UP000294886">
    <property type="component" value="Unassembled WGS sequence"/>
</dbReference>
<dbReference type="CDD" id="cd10148">
    <property type="entry name" value="CsoR-like_DUF156"/>
    <property type="match status" value="1"/>
</dbReference>
<evidence type="ECO:0000313" key="1">
    <source>
        <dbReference type="EMBL" id="TCO66950.1"/>
    </source>
</evidence>
<gene>
    <name evidence="1" type="ORF">EV203_10847</name>
</gene>
<proteinExistence type="predicted"/>
<dbReference type="AlphaFoldDB" id="A0A4V2S982"/>
<dbReference type="GO" id="GO:0003677">
    <property type="term" value="F:DNA binding"/>
    <property type="evidence" value="ECO:0007669"/>
    <property type="project" value="UniProtKB-KW"/>
</dbReference>
<dbReference type="PANTHER" id="PTHR33677:SF5">
    <property type="entry name" value="TRANSCRIPTIONAL REPRESSOR FRMR"/>
    <property type="match status" value="1"/>
</dbReference>
<sequence>MKGVLQVVDNLRNDILMRLRTIKGHIAGIEKMVEEEKSCEEILLQIAAVKASLEKVGMSIIQEHAKDCILASKDGKATYEDVQRIINLLVKFAK</sequence>
<organism evidence="1 2">
    <name type="scientific">Caldanaerobacter subterraneus</name>
    <dbReference type="NCBI Taxonomy" id="911092"/>
    <lineage>
        <taxon>Bacteria</taxon>
        <taxon>Bacillati</taxon>
        <taxon>Bacillota</taxon>
        <taxon>Clostridia</taxon>
        <taxon>Thermoanaerobacterales</taxon>
        <taxon>Thermoanaerobacteraceae</taxon>
        <taxon>Caldanaerobacter</taxon>
    </lineage>
</organism>
<reference evidence="1 2" key="1">
    <citation type="submission" date="2019-03" db="EMBL/GenBank/DDBJ databases">
        <title>Genomic Encyclopedia of Type Strains, Phase IV (KMG-IV): sequencing the most valuable type-strain genomes for metagenomic binning, comparative biology and taxonomic classification.</title>
        <authorList>
            <person name="Goeker M."/>
        </authorList>
    </citation>
    <scope>NUCLEOTIDE SEQUENCE [LARGE SCALE GENOMIC DNA]</scope>
    <source>
        <strain evidence="1 2">DSM 13054</strain>
    </source>
</reference>